<keyword evidence="2" id="KW-1185">Reference proteome</keyword>
<gene>
    <name evidence="1" type="ORF">J2I48_02530</name>
</gene>
<organism evidence="1 2">
    <name type="scientific">Fibrella aquatilis</name>
    <dbReference type="NCBI Taxonomy" id="2817059"/>
    <lineage>
        <taxon>Bacteria</taxon>
        <taxon>Pseudomonadati</taxon>
        <taxon>Bacteroidota</taxon>
        <taxon>Cytophagia</taxon>
        <taxon>Cytophagales</taxon>
        <taxon>Spirosomataceae</taxon>
        <taxon>Fibrella</taxon>
    </lineage>
</organism>
<reference evidence="1 2" key="1">
    <citation type="submission" date="2021-03" db="EMBL/GenBank/DDBJ databases">
        <title>Fibrella sp. HMF5036 genome sequencing and assembly.</title>
        <authorList>
            <person name="Kang H."/>
            <person name="Kim H."/>
            <person name="Bae S."/>
            <person name="Joh K."/>
        </authorList>
    </citation>
    <scope>NUCLEOTIDE SEQUENCE [LARGE SCALE GENOMIC DNA]</scope>
    <source>
        <strain evidence="1 2">HMF5036</strain>
    </source>
</reference>
<dbReference type="Proteomes" id="UP000664795">
    <property type="component" value="Unassembled WGS sequence"/>
</dbReference>
<protein>
    <submittedName>
        <fullName evidence="1">Uncharacterized protein</fullName>
    </submittedName>
</protein>
<name>A0A939G000_9BACT</name>
<proteinExistence type="predicted"/>
<dbReference type="AlphaFoldDB" id="A0A939G000"/>
<comment type="caution">
    <text evidence="1">The sequence shown here is derived from an EMBL/GenBank/DDBJ whole genome shotgun (WGS) entry which is preliminary data.</text>
</comment>
<accession>A0A939G000</accession>
<dbReference type="EMBL" id="JAFMYU010000002">
    <property type="protein sequence ID" value="MBO0929847.1"/>
    <property type="molecule type" value="Genomic_DNA"/>
</dbReference>
<evidence type="ECO:0000313" key="2">
    <source>
        <dbReference type="Proteomes" id="UP000664795"/>
    </source>
</evidence>
<sequence length="72" mass="8045">MNEQKTHLQKINAVLGLLADVNRILAHPATQADSFQQVQYERQKQQYIAQLTDLLGTTTQPLLVTSRPSEAA</sequence>
<evidence type="ECO:0000313" key="1">
    <source>
        <dbReference type="EMBL" id="MBO0929847.1"/>
    </source>
</evidence>
<dbReference type="RefSeq" id="WP_207333819.1">
    <property type="nucleotide sequence ID" value="NZ_JAFMYU010000002.1"/>
</dbReference>